<name>A0ABZ0W5N3_9BACT</name>
<evidence type="ECO:0000256" key="6">
    <source>
        <dbReference type="PROSITE-ProRule" id="PRU00169"/>
    </source>
</evidence>
<keyword evidence="12" id="KW-1185">Reference proteome</keyword>
<evidence type="ECO:0000256" key="1">
    <source>
        <dbReference type="ARBA" id="ARBA00000085"/>
    </source>
</evidence>
<dbReference type="SMART" id="SM00448">
    <property type="entry name" value="REC"/>
    <property type="match status" value="1"/>
</dbReference>
<dbReference type="EMBL" id="CP139960">
    <property type="protein sequence ID" value="WQD37999.1"/>
    <property type="molecule type" value="Genomic_DNA"/>
</dbReference>
<dbReference type="Gene3D" id="2.130.10.10">
    <property type="entry name" value="YVTN repeat-like/Quinoprotein amine dehydrogenase"/>
    <property type="match status" value="2"/>
</dbReference>
<evidence type="ECO:0000313" key="12">
    <source>
        <dbReference type="Proteomes" id="UP001325680"/>
    </source>
</evidence>
<feature type="domain" description="HTH araC/xylS-type" evidence="8">
    <location>
        <begin position="1270"/>
        <end position="1369"/>
    </location>
</feature>
<dbReference type="SUPFAM" id="SSF63829">
    <property type="entry name" value="Calcium-dependent phosphotriesterase"/>
    <property type="match status" value="2"/>
</dbReference>
<evidence type="ECO:0000259" key="8">
    <source>
        <dbReference type="PROSITE" id="PS01124"/>
    </source>
</evidence>
<dbReference type="Gene3D" id="1.10.287.130">
    <property type="match status" value="1"/>
</dbReference>
<dbReference type="EC" id="2.7.13.3" evidence="2"/>
<feature type="domain" description="Response regulatory" evidence="10">
    <location>
        <begin position="1123"/>
        <end position="1238"/>
    </location>
</feature>
<dbReference type="PANTHER" id="PTHR43547">
    <property type="entry name" value="TWO-COMPONENT HISTIDINE KINASE"/>
    <property type="match status" value="1"/>
</dbReference>
<dbReference type="InterPro" id="IPR009057">
    <property type="entry name" value="Homeodomain-like_sf"/>
</dbReference>
<dbReference type="Gene3D" id="3.30.565.10">
    <property type="entry name" value="Histidine kinase-like ATPase, C-terminal domain"/>
    <property type="match status" value="1"/>
</dbReference>
<dbReference type="CDD" id="cd00082">
    <property type="entry name" value="HisKA"/>
    <property type="match status" value="1"/>
</dbReference>
<dbReference type="InterPro" id="IPR011123">
    <property type="entry name" value="Y_Y_Y"/>
</dbReference>
<dbReference type="SMART" id="SM00342">
    <property type="entry name" value="HTH_ARAC"/>
    <property type="match status" value="1"/>
</dbReference>
<dbReference type="Pfam" id="PF00072">
    <property type="entry name" value="Response_reg"/>
    <property type="match status" value="1"/>
</dbReference>
<dbReference type="Gene3D" id="3.40.50.2300">
    <property type="match status" value="1"/>
</dbReference>
<evidence type="ECO:0000256" key="7">
    <source>
        <dbReference type="SAM" id="Phobius"/>
    </source>
</evidence>
<accession>A0ABZ0W5N3</accession>
<feature type="domain" description="Histidine kinase" evidence="9">
    <location>
        <begin position="842"/>
        <end position="1074"/>
    </location>
</feature>
<dbReference type="Proteomes" id="UP001325680">
    <property type="component" value="Chromosome"/>
</dbReference>
<evidence type="ECO:0000256" key="5">
    <source>
        <dbReference type="ARBA" id="ARBA00023163"/>
    </source>
</evidence>
<sequence length="1372" mass="156324">MRFYFVILTFLFEILTVSICHAQIPDIRFKHITSEQGLSNSTVEVIFQDSRGFIWFGTRDGLNRYDGYNIRIYKNNSADTNSISDNYITCIAEDANNMLWIGTKSGLNRLDLKTGKFKRFKTENLSAGSLSNNQINAIHRDEAGKIWIASSDGLNLYQPQNGSFVRFYPQKSKKGGLNYIKSLLEDNNGYFWLGTEAGLLRFNTSAGTFSIYSKYPAGAGYAIQVLSKDKTGNIWIGSNEKGLYYLQPETGNFQQYLHNRQDPSSIASNLIRSILIDQLHNVWIGGVNGNLNLFLPGRRSFQRFTNESSDPASLSQRTVSALYEDKQGNIWIGTHRGGVNLYTPGRQNFEFHGQQPGAYGLSRSDVKSFYEDDNGLLWIGTDGGGLNCFNPVTRQYTHYRHNPFDPQSIGSDEVLHVTGDRQGNLWVSTWGGGLNLLNRQTGKFTRFVHDQNDLSSIGSNFVQQVFEDDEARLWVATYYGGLYLLDRQNRTFKQVTGDEKQLSHITGKNFVSICQDARGDLWFGTDDGGLNRLVKTTGQFRQYFVQSDKFPDLRVLYMDSRKRLWAGQQGLYLYDEAQDQFFLYKDRAGLSADFIKGILEDETGIFWISTSNGIVRYHPEKNTFKRYSTVDGLQSREFEAGAYYKTKNGQMLFGGVNGYNAFYPSQFQVNLFLPPVYFTELYLSNERITPGNTAGILPNDLAYTNALTLSYSQATFSVEFAALNYINTEQNQYAFRMVGLDDQWNLSGTARRATYTNLAPGKYTFEVKAANNDGVWNTNPARLSVYITPPFWQTWWFKMLVIVIVLIATYLLISMKRRYEIQQIEKSKSEEMHQMQLQFFTNISHEFRTPLSLILGPLEKIQKEDPHSPFYHYYVTMHRNASRLMELITVLMDFRKVEGGALKLKTMPGNIHIFVNEIADEFMALAREKSIDFRLDIPNNLPQAWFDRQTLEKILINLIGNAFKYTSSGGTIRATVRSNYQDIPKTFKNELVIKNEYAAKEYLYIQIADNGIGISADSLQFLFERYYRLTDSHLGSGVGLAFVKSLTRLHKGIIYVQSERHKGTEITIGLPIGAGDYTDEEKWIKSRKDSEVDLERLPNETNASIYKPQAIANEVSNTGARKHILLVDDNIELRHFLKESLNSQFEIFEADEGGAGLCLIRDKMPDLVISDVMMPGMDGIEFCRQIKENPATGHIPVIMLTAKAAIESQLEGINSGADHYFSKPLNTDLLIVTIQNIFENQQTLKTHWSNRRYSEALAATHSSKEQQIIELLSDLIEKQISNPELDVDYIGREMNMSRSKLYQTVKAITGLSIGDYVRTVRLRKAAQIMTEEDVLIVDVMYRVGMQTQSYFTKAFKKEFGKTPSQFLQDLGK</sequence>
<comment type="catalytic activity">
    <reaction evidence="1">
        <text>ATP + protein L-histidine = ADP + protein N-phospho-L-histidine.</text>
        <dbReference type="EC" id="2.7.13.3"/>
    </reaction>
</comment>
<dbReference type="InterPro" id="IPR001789">
    <property type="entry name" value="Sig_transdc_resp-reg_receiver"/>
</dbReference>
<dbReference type="Pfam" id="PF12833">
    <property type="entry name" value="HTH_18"/>
    <property type="match status" value="1"/>
</dbReference>
<keyword evidence="4" id="KW-0805">Transcription regulation</keyword>
<keyword evidence="7" id="KW-0472">Membrane</keyword>
<dbReference type="InterPro" id="IPR003594">
    <property type="entry name" value="HATPase_dom"/>
</dbReference>
<dbReference type="PRINTS" id="PR00344">
    <property type="entry name" value="BCTRLSENSOR"/>
</dbReference>
<keyword evidence="3 6" id="KW-0597">Phosphoprotein</keyword>
<feature type="modified residue" description="4-aspartylphosphate" evidence="6">
    <location>
        <position position="1171"/>
    </location>
</feature>
<dbReference type="Gene3D" id="2.60.40.10">
    <property type="entry name" value="Immunoglobulins"/>
    <property type="match status" value="1"/>
</dbReference>
<evidence type="ECO:0000259" key="9">
    <source>
        <dbReference type="PROSITE" id="PS50109"/>
    </source>
</evidence>
<dbReference type="SUPFAM" id="SSF47384">
    <property type="entry name" value="Homodimeric domain of signal transducing histidine kinase"/>
    <property type="match status" value="1"/>
</dbReference>
<dbReference type="InterPro" id="IPR004358">
    <property type="entry name" value="Sig_transdc_His_kin-like_C"/>
</dbReference>
<dbReference type="InterPro" id="IPR015943">
    <property type="entry name" value="WD40/YVTN_repeat-like_dom_sf"/>
</dbReference>
<evidence type="ECO:0000256" key="4">
    <source>
        <dbReference type="ARBA" id="ARBA00023015"/>
    </source>
</evidence>
<dbReference type="PROSITE" id="PS50109">
    <property type="entry name" value="HIS_KIN"/>
    <property type="match status" value="1"/>
</dbReference>
<dbReference type="InterPro" id="IPR018060">
    <property type="entry name" value="HTH_AraC"/>
</dbReference>
<dbReference type="Pfam" id="PF07494">
    <property type="entry name" value="Reg_prop"/>
    <property type="match status" value="7"/>
</dbReference>
<dbReference type="InterPro" id="IPR036890">
    <property type="entry name" value="HATPase_C_sf"/>
</dbReference>
<dbReference type="InterPro" id="IPR005467">
    <property type="entry name" value="His_kinase_dom"/>
</dbReference>
<dbReference type="PANTHER" id="PTHR43547:SF2">
    <property type="entry name" value="HYBRID SIGNAL TRANSDUCTION HISTIDINE KINASE C"/>
    <property type="match status" value="1"/>
</dbReference>
<dbReference type="SUPFAM" id="SSF55874">
    <property type="entry name" value="ATPase domain of HSP90 chaperone/DNA topoisomerase II/histidine kinase"/>
    <property type="match status" value="1"/>
</dbReference>
<keyword evidence="7" id="KW-0812">Transmembrane</keyword>
<dbReference type="CDD" id="cd00075">
    <property type="entry name" value="HATPase"/>
    <property type="match status" value="1"/>
</dbReference>
<dbReference type="SMART" id="SM00387">
    <property type="entry name" value="HATPase_c"/>
    <property type="match status" value="1"/>
</dbReference>
<organism evidence="11 12">
    <name type="scientific">Niabella yanshanensis</name>
    <dbReference type="NCBI Taxonomy" id="577386"/>
    <lineage>
        <taxon>Bacteria</taxon>
        <taxon>Pseudomonadati</taxon>
        <taxon>Bacteroidota</taxon>
        <taxon>Chitinophagia</taxon>
        <taxon>Chitinophagales</taxon>
        <taxon>Chitinophagaceae</taxon>
        <taxon>Niabella</taxon>
    </lineage>
</organism>
<dbReference type="Pfam" id="PF07495">
    <property type="entry name" value="Y_Y_Y"/>
    <property type="match status" value="1"/>
</dbReference>
<dbReference type="RefSeq" id="WP_114790754.1">
    <property type="nucleotide sequence ID" value="NZ_CP139960.1"/>
</dbReference>
<dbReference type="CDD" id="cd00146">
    <property type="entry name" value="PKD"/>
    <property type="match status" value="1"/>
</dbReference>
<reference evidence="11 12" key="1">
    <citation type="submission" date="2023-12" db="EMBL/GenBank/DDBJ databases">
        <title>Genome sequencing and assembly of bacterial species from a model synthetic community.</title>
        <authorList>
            <person name="Hogle S.L."/>
        </authorList>
    </citation>
    <scope>NUCLEOTIDE SEQUENCE [LARGE SCALE GENOMIC DNA]</scope>
    <source>
        <strain evidence="11 12">HAMBI_3031</strain>
    </source>
</reference>
<dbReference type="InterPro" id="IPR013783">
    <property type="entry name" value="Ig-like_fold"/>
</dbReference>
<dbReference type="Pfam" id="PF00512">
    <property type="entry name" value="HisKA"/>
    <property type="match status" value="1"/>
</dbReference>
<dbReference type="PROSITE" id="PS01124">
    <property type="entry name" value="HTH_ARAC_FAMILY_2"/>
    <property type="match status" value="1"/>
</dbReference>
<evidence type="ECO:0000259" key="10">
    <source>
        <dbReference type="PROSITE" id="PS50110"/>
    </source>
</evidence>
<dbReference type="Pfam" id="PF02518">
    <property type="entry name" value="HATPase_c"/>
    <property type="match status" value="1"/>
</dbReference>
<dbReference type="SMART" id="SM00388">
    <property type="entry name" value="HisKA"/>
    <property type="match status" value="1"/>
</dbReference>
<dbReference type="InterPro" id="IPR036097">
    <property type="entry name" value="HisK_dim/P_sf"/>
</dbReference>
<keyword evidence="5" id="KW-0804">Transcription</keyword>
<protein>
    <recommendedName>
        <fullName evidence="2">histidine kinase</fullName>
        <ecNumber evidence="2">2.7.13.3</ecNumber>
    </recommendedName>
</protein>
<dbReference type="InterPro" id="IPR003661">
    <property type="entry name" value="HisK_dim/P_dom"/>
</dbReference>
<gene>
    <name evidence="11" type="ORF">U0035_20240</name>
</gene>
<dbReference type="InterPro" id="IPR011006">
    <property type="entry name" value="CheY-like_superfamily"/>
</dbReference>
<evidence type="ECO:0000313" key="11">
    <source>
        <dbReference type="EMBL" id="WQD37999.1"/>
    </source>
</evidence>
<evidence type="ECO:0000256" key="2">
    <source>
        <dbReference type="ARBA" id="ARBA00012438"/>
    </source>
</evidence>
<dbReference type="Gene3D" id="1.10.10.60">
    <property type="entry name" value="Homeodomain-like"/>
    <property type="match status" value="1"/>
</dbReference>
<dbReference type="InterPro" id="IPR011110">
    <property type="entry name" value="Reg_prop"/>
</dbReference>
<feature type="transmembrane region" description="Helical" evidence="7">
    <location>
        <begin position="795"/>
        <end position="813"/>
    </location>
</feature>
<dbReference type="PROSITE" id="PS50110">
    <property type="entry name" value="RESPONSE_REGULATORY"/>
    <property type="match status" value="1"/>
</dbReference>
<evidence type="ECO:0000256" key="3">
    <source>
        <dbReference type="ARBA" id="ARBA00022553"/>
    </source>
</evidence>
<keyword evidence="7" id="KW-1133">Transmembrane helix</keyword>
<dbReference type="SUPFAM" id="SSF46689">
    <property type="entry name" value="Homeodomain-like"/>
    <property type="match status" value="1"/>
</dbReference>
<dbReference type="SUPFAM" id="SSF52172">
    <property type="entry name" value="CheY-like"/>
    <property type="match status" value="1"/>
</dbReference>
<proteinExistence type="predicted"/>